<proteinExistence type="predicted"/>
<organism evidence="2 3">
    <name type="scientific">Candidatus Acididesulfobacter diazotrophicus</name>
    <dbReference type="NCBI Taxonomy" id="2597226"/>
    <lineage>
        <taxon>Bacteria</taxon>
        <taxon>Deltaproteobacteria</taxon>
        <taxon>Candidatus Acidulodesulfobacterales</taxon>
        <taxon>Candidatus Acididesulfobacter</taxon>
    </lineage>
</organism>
<reference evidence="2 3" key="1">
    <citation type="journal article" date="2019" name="ISME J.">
        <title>Insights into ecological role of a new deltaproteobacterial order Candidatus Acidulodesulfobacterales by metagenomics and metatranscriptomics.</title>
        <authorList>
            <person name="Tan S."/>
            <person name="Liu J."/>
            <person name="Fang Y."/>
            <person name="Hedlund B.P."/>
            <person name="Lian Z.H."/>
            <person name="Huang L.Y."/>
            <person name="Li J.T."/>
            <person name="Huang L.N."/>
            <person name="Li W.J."/>
            <person name="Jiang H.C."/>
            <person name="Dong H.L."/>
            <person name="Shu W.S."/>
        </authorList>
    </citation>
    <scope>NUCLEOTIDE SEQUENCE [LARGE SCALE GENOMIC DNA]</scope>
    <source>
        <strain evidence="2">AP1</strain>
    </source>
</reference>
<comment type="caution">
    <text evidence="2">The sequence shown here is derived from an EMBL/GenBank/DDBJ whole genome shotgun (WGS) entry which is preliminary data.</text>
</comment>
<dbReference type="SUPFAM" id="SSF55008">
    <property type="entry name" value="HMA, heavy metal-associated domain"/>
    <property type="match status" value="1"/>
</dbReference>
<protein>
    <submittedName>
        <fullName evidence="2">Heavy-metal-associated domain-containing protein</fullName>
    </submittedName>
</protein>
<evidence type="ECO:0000256" key="1">
    <source>
        <dbReference type="SAM" id="Phobius"/>
    </source>
</evidence>
<dbReference type="EMBL" id="SGBB01000022">
    <property type="protein sequence ID" value="RZD17781.1"/>
    <property type="molecule type" value="Genomic_DNA"/>
</dbReference>
<accession>A0A519BKI4</accession>
<sequence length="135" mass="15287">MNLKYYLKRKNVAAVFFIVLILASSILLTSAFIYKKNDVSARVVMPVVFKNINVLNKDKFKVYGLVCGDAFCLTSIQNALYKIKGVVSARIDMENQEAIVKFHGNIPPRVFIHAINGASNAMFHYNAHYIKNNEK</sequence>
<name>A0A519BKI4_9DELT</name>
<evidence type="ECO:0000313" key="2">
    <source>
        <dbReference type="EMBL" id="RZD17781.1"/>
    </source>
</evidence>
<keyword evidence="1" id="KW-1133">Transmembrane helix</keyword>
<dbReference type="AlphaFoldDB" id="A0A519BKI4"/>
<evidence type="ECO:0000313" key="3">
    <source>
        <dbReference type="Proteomes" id="UP000319296"/>
    </source>
</evidence>
<keyword evidence="1" id="KW-0472">Membrane</keyword>
<dbReference type="InterPro" id="IPR006121">
    <property type="entry name" value="HMA_dom"/>
</dbReference>
<dbReference type="CDD" id="cd00371">
    <property type="entry name" value="HMA"/>
    <property type="match status" value="1"/>
</dbReference>
<dbReference type="Gene3D" id="3.30.70.100">
    <property type="match status" value="1"/>
</dbReference>
<feature type="transmembrane region" description="Helical" evidence="1">
    <location>
        <begin position="12"/>
        <end position="34"/>
    </location>
</feature>
<keyword evidence="1" id="KW-0812">Transmembrane</keyword>
<dbReference type="Proteomes" id="UP000319296">
    <property type="component" value="Unassembled WGS sequence"/>
</dbReference>
<dbReference type="GO" id="GO:0046872">
    <property type="term" value="F:metal ion binding"/>
    <property type="evidence" value="ECO:0007669"/>
    <property type="project" value="InterPro"/>
</dbReference>
<dbReference type="InterPro" id="IPR036163">
    <property type="entry name" value="HMA_dom_sf"/>
</dbReference>
<gene>
    <name evidence="2" type="ORF">EVG15_09290</name>
</gene>